<dbReference type="Gene3D" id="2.30.30.570">
    <property type="match status" value="1"/>
</dbReference>
<dbReference type="InterPro" id="IPR040989">
    <property type="entry name" value="Vault_3"/>
</dbReference>
<evidence type="ECO:0000313" key="7">
    <source>
        <dbReference type="Proteomes" id="UP000675881"/>
    </source>
</evidence>
<dbReference type="AlphaFoldDB" id="A0A7R8H0V9"/>
<keyword evidence="1" id="KW-0175">Coiled coil</keyword>
<feature type="chain" id="PRO_5035202369" evidence="2">
    <location>
        <begin position="25"/>
        <end position="446"/>
    </location>
</feature>
<feature type="signal peptide" evidence="2">
    <location>
        <begin position="1"/>
        <end position="24"/>
    </location>
</feature>
<dbReference type="InterPro" id="IPR039059">
    <property type="entry name" value="MVP"/>
</dbReference>
<dbReference type="Gene3D" id="6.10.250.720">
    <property type="match status" value="1"/>
</dbReference>
<dbReference type="GO" id="GO:0005737">
    <property type="term" value="C:cytoplasm"/>
    <property type="evidence" value="ECO:0007669"/>
    <property type="project" value="TreeGrafter"/>
</dbReference>
<evidence type="ECO:0000256" key="1">
    <source>
        <dbReference type="SAM" id="Coils"/>
    </source>
</evidence>
<dbReference type="Pfam" id="PF17795">
    <property type="entry name" value="Vault_3"/>
    <property type="match status" value="1"/>
</dbReference>
<dbReference type="Gene3D" id="2.30.30.620">
    <property type="match status" value="1"/>
</dbReference>
<dbReference type="EMBL" id="HG994589">
    <property type="protein sequence ID" value="CAF2798417.1"/>
    <property type="molecule type" value="Genomic_DNA"/>
</dbReference>
<gene>
    <name evidence="6" type="ORF">LSAA_2624</name>
</gene>
<dbReference type="InterPro" id="IPR021870">
    <property type="entry name" value="MVP_shoulder"/>
</dbReference>
<proteinExistence type="predicted"/>
<organism evidence="6 7">
    <name type="scientific">Lepeophtheirus salmonis</name>
    <name type="common">Salmon louse</name>
    <name type="synonym">Caligus salmonis</name>
    <dbReference type="NCBI Taxonomy" id="72036"/>
    <lineage>
        <taxon>Eukaryota</taxon>
        <taxon>Metazoa</taxon>
        <taxon>Ecdysozoa</taxon>
        <taxon>Arthropoda</taxon>
        <taxon>Crustacea</taxon>
        <taxon>Multicrustacea</taxon>
        <taxon>Hexanauplia</taxon>
        <taxon>Copepoda</taxon>
        <taxon>Siphonostomatoida</taxon>
        <taxon>Caligidae</taxon>
        <taxon>Lepeophtheirus</taxon>
    </lineage>
</organism>
<evidence type="ECO:0000259" key="5">
    <source>
        <dbReference type="Pfam" id="PF17796"/>
    </source>
</evidence>
<dbReference type="CDD" id="cd08825">
    <property type="entry name" value="MVP_shoulder"/>
    <property type="match status" value="1"/>
</dbReference>
<feature type="domain" description="Major vault protein shoulder" evidence="3">
    <location>
        <begin position="151"/>
        <end position="245"/>
    </location>
</feature>
<keyword evidence="7" id="KW-1185">Reference proteome</keyword>
<feature type="domain" description="Major vault protein repeat" evidence="5">
    <location>
        <begin position="32"/>
        <end position="74"/>
    </location>
</feature>
<sequence>MRKPGRWVIKGTMNILLLLRTVESHRRKKSKPLHDNEGIYVRNIQTGSVRSVIGKTYMLKEDEELWEKDLSPQVPSWFEVVQDVDLTRVITFKVPHNAAVQVYDYKSRQSRVVYGPDLVMLEPNEEFTQLSLSGGKPKRPNLIRSLALLLGPDFCSDNVTVETADHARLELKLSYNWQFKGEKNQDNGAKLFSVPDFIGDMCKSIASKVRGAVSSVSFDNFHKNSAGIIRSAPVDQRTRDSLQKSVTLAIEITTQSQEAAAKREAEIIDQEAKGRLERQRITDEAQAEKSRKQLLELQADCAIVEAIGHSSADAKAQAESNKIEAEANIENSKRKTEALGIEAEAELNRLREARKAEIEYIEKQNKLEIDKKTEIMRLEVEKFKAMVNAVGPQTLLSMSALPREHQIQMLKSLGLKSTLITDGKTPINLIDAAKGLIGVCQETAVE</sequence>
<dbReference type="PANTHER" id="PTHR14165">
    <property type="entry name" value="MAJOR VAULT PROTEIN"/>
    <property type="match status" value="1"/>
</dbReference>
<protein>
    <submittedName>
        <fullName evidence="6">MVP</fullName>
    </submittedName>
</protein>
<evidence type="ECO:0000259" key="3">
    <source>
        <dbReference type="Pfam" id="PF11978"/>
    </source>
</evidence>
<evidence type="ECO:0000259" key="4">
    <source>
        <dbReference type="Pfam" id="PF17795"/>
    </source>
</evidence>
<name>A0A7R8H0V9_LEPSM</name>
<dbReference type="FunFam" id="2.30.30.570:FF:000001">
    <property type="entry name" value="major vault protein-like"/>
    <property type="match status" value="1"/>
</dbReference>
<dbReference type="PANTHER" id="PTHR14165:SF3">
    <property type="entry name" value="MAJOR VAULT PROTEIN"/>
    <property type="match status" value="1"/>
</dbReference>
<evidence type="ECO:0000256" key="2">
    <source>
        <dbReference type="SAM" id="SignalP"/>
    </source>
</evidence>
<keyword evidence="2" id="KW-0732">Signal</keyword>
<dbReference type="GO" id="GO:0005634">
    <property type="term" value="C:nucleus"/>
    <property type="evidence" value="ECO:0007669"/>
    <property type="project" value="TreeGrafter"/>
</dbReference>
<dbReference type="Proteomes" id="UP000675881">
    <property type="component" value="Chromosome 10"/>
</dbReference>
<dbReference type="Pfam" id="PF11978">
    <property type="entry name" value="MVP_shoulder"/>
    <property type="match status" value="1"/>
</dbReference>
<feature type="coiled-coil region" evidence="1">
    <location>
        <begin position="278"/>
        <end position="353"/>
    </location>
</feature>
<dbReference type="Gene3D" id="6.20.380.10">
    <property type="match status" value="1"/>
</dbReference>
<reference evidence="6" key="1">
    <citation type="submission" date="2021-02" db="EMBL/GenBank/DDBJ databases">
        <authorList>
            <person name="Bekaert M."/>
        </authorList>
    </citation>
    <scope>NUCLEOTIDE SEQUENCE</scope>
    <source>
        <strain evidence="6">IoA-00</strain>
    </source>
</reference>
<dbReference type="OrthoDB" id="6365499at2759"/>
<dbReference type="InterPro" id="IPR041136">
    <property type="entry name" value="Vault_4"/>
</dbReference>
<accession>A0A7R8H0V9</accession>
<dbReference type="Pfam" id="PF17796">
    <property type="entry name" value="Vault_4"/>
    <property type="match status" value="1"/>
</dbReference>
<evidence type="ECO:0000313" key="6">
    <source>
        <dbReference type="EMBL" id="CAF2798417.1"/>
    </source>
</evidence>
<feature type="domain" description="Major vault protein repeat" evidence="4">
    <location>
        <begin position="89"/>
        <end position="150"/>
    </location>
</feature>